<comment type="caution">
    <text evidence="1">The sequence shown here is derived from an EMBL/GenBank/DDBJ whole genome shotgun (WGS) entry which is preliminary data.</text>
</comment>
<evidence type="ECO:0000313" key="1">
    <source>
        <dbReference type="EMBL" id="KAJ3472129.1"/>
    </source>
</evidence>
<protein>
    <submittedName>
        <fullName evidence="1">Uncharacterized protein</fullName>
    </submittedName>
</protein>
<organism evidence="1 2">
    <name type="scientific">Meripilus lineatus</name>
    <dbReference type="NCBI Taxonomy" id="2056292"/>
    <lineage>
        <taxon>Eukaryota</taxon>
        <taxon>Fungi</taxon>
        <taxon>Dikarya</taxon>
        <taxon>Basidiomycota</taxon>
        <taxon>Agaricomycotina</taxon>
        <taxon>Agaricomycetes</taxon>
        <taxon>Polyporales</taxon>
        <taxon>Meripilaceae</taxon>
        <taxon>Meripilus</taxon>
    </lineage>
</organism>
<keyword evidence="2" id="KW-1185">Reference proteome</keyword>
<dbReference type="AlphaFoldDB" id="A0AAD5Y7D2"/>
<proteinExistence type="predicted"/>
<dbReference type="Proteomes" id="UP001212997">
    <property type="component" value="Unassembled WGS sequence"/>
</dbReference>
<gene>
    <name evidence="1" type="ORF">NLI96_g13401</name>
</gene>
<reference evidence="1" key="1">
    <citation type="submission" date="2022-07" db="EMBL/GenBank/DDBJ databases">
        <title>Genome Sequence of Physisporinus lineatus.</title>
        <authorList>
            <person name="Buettner E."/>
        </authorList>
    </citation>
    <scope>NUCLEOTIDE SEQUENCE</scope>
    <source>
        <strain evidence="1">VT162</strain>
    </source>
</reference>
<accession>A0AAD5Y7D2</accession>
<sequence>MSDNGVALGRAFAAERNAADWKSYAKKLEQQLLIAQANLAGHKVLKEIAIRELAKADPAHFLTAQHNRQRLFDEQFDAVISGNRRAA</sequence>
<dbReference type="EMBL" id="JANAWD010002375">
    <property type="protein sequence ID" value="KAJ3472129.1"/>
    <property type="molecule type" value="Genomic_DNA"/>
</dbReference>
<name>A0AAD5Y7D2_9APHY</name>
<evidence type="ECO:0000313" key="2">
    <source>
        <dbReference type="Proteomes" id="UP001212997"/>
    </source>
</evidence>